<evidence type="ECO:0000313" key="2">
    <source>
        <dbReference type="EMBL" id="KAK7503734.1"/>
    </source>
</evidence>
<keyword evidence="3" id="KW-1185">Reference proteome</keyword>
<evidence type="ECO:0000256" key="1">
    <source>
        <dbReference type="SAM" id="MobiDB-lite"/>
    </source>
</evidence>
<organism evidence="2 3">
    <name type="scientific">Batillaria attramentaria</name>
    <dbReference type="NCBI Taxonomy" id="370345"/>
    <lineage>
        <taxon>Eukaryota</taxon>
        <taxon>Metazoa</taxon>
        <taxon>Spiralia</taxon>
        <taxon>Lophotrochozoa</taxon>
        <taxon>Mollusca</taxon>
        <taxon>Gastropoda</taxon>
        <taxon>Caenogastropoda</taxon>
        <taxon>Sorbeoconcha</taxon>
        <taxon>Cerithioidea</taxon>
        <taxon>Batillariidae</taxon>
        <taxon>Batillaria</taxon>
    </lineage>
</organism>
<gene>
    <name evidence="2" type="ORF">BaRGS_00004857</name>
</gene>
<dbReference type="EMBL" id="JACVVK020000018">
    <property type="protein sequence ID" value="KAK7503734.1"/>
    <property type="molecule type" value="Genomic_DNA"/>
</dbReference>
<accession>A0ABD0LVR2</accession>
<protein>
    <submittedName>
        <fullName evidence="2">Uncharacterized protein</fullName>
    </submittedName>
</protein>
<name>A0ABD0LVR2_9CAEN</name>
<comment type="caution">
    <text evidence="2">The sequence shown here is derived from an EMBL/GenBank/DDBJ whole genome shotgun (WGS) entry which is preliminary data.</text>
</comment>
<reference evidence="2 3" key="1">
    <citation type="journal article" date="2023" name="Sci. Data">
        <title>Genome assembly of the Korean intertidal mud-creeper Batillaria attramentaria.</title>
        <authorList>
            <person name="Patra A.K."/>
            <person name="Ho P.T."/>
            <person name="Jun S."/>
            <person name="Lee S.J."/>
            <person name="Kim Y."/>
            <person name="Won Y.J."/>
        </authorList>
    </citation>
    <scope>NUCLEOTIDE SEQUENCE [LARGE SCALE GENOMIC DNA]</scope>
    <source>
        <strain evidence="2">Wonlab-2016</strain>
    </source>
</reference>
<evidence type="ECO:0000313" key="3">
    <source>
        <dbReference type="Proteomes" id="UP001519460"/>
    </source>
</evidence>
<dbReference type="Proteomes" id="UP001519460">
    <property type="component" value="Unassembled WGS sequence"/>
</dbReference>
<feature type="compositionally biased region" description="Polar residues" evidence="1">
    <location>
        <begin position="1"/>
        <end position="12"/>
    </location>
</feature>
<feature type="region of interest" description="Disordered" evidence="1">
    <location>
        <begin position="1"/>
        <end position="42"/>
    </location>
</feature>
<proteinExistence type="predicted"/>
<feature type="compositionally biased region" description="Polar residues" evidence="1">
    <location>
        <begin position="21"/>
        <end position="42"/>
    </location>
</feature>
<dbReference type="AlphaFoldDB" id="A0ABD0LVR2"/>
<sequence length="95" mass="11120">MHQLPSSLQSLMRLTRRHTPRSATHVSLTTPPRVQSPSSLQSLIRQHTPWPANIQLPPSLESLVRQYFLVFLHELPHQTLGFFFAWNRDDDKHQM</sequence>